<dbReference type="RefSeq" id="WP_022991669.1">
    <property type="nucleotide sequence ID" value="NZ_QNSA01000001.1"/>
</dbReference>
<evidence type="ECO:0000313" key="3">
    <source>
        <dbReference type="Proteomes" id="UP000252795"/>
    </source>
</evidence>
<dbReference type="EMBL" id="QNSA01000001">
    <property type="protein sequence ID" value="RBP77047.1"/>
    <property type="molecule type" value="Genomic_DNA"/>
</dbReference>
<gene>
    <name evidence="2" type="ORF">DET51_101231</name>
    <name evidence="1" type="ORF">DET64_101232</name>
</gene>
<organism evidence="2 3">
    <name type="scientific">Marinobacter nauticus</name>
    <name type="common">Marinobacter hydrocarbonoclasticus</name>
    <name type="synonym">Marinobacter aquaeolei</name>
    <dbReference type="NCBI Taxonomy" id="2743"/>
    <lineage>
        <taxon>Bacteria</taxon>
        <taxon>Pseudomonadati</taxon>
        <taxon>Pseudomonadota</taxon>
        <taxon>Gammaproteobacteria</taxon>
        <taxon>Pseudomonadales</taxon>
        <taxon>Marinobacteraceae</taxon>
        <taxon>Marinobacter</taxon>
    </lineage>
</organism>
<accession>A0A368VB04</accession>
<sequence>MKTEEIRTQLQAIEAELATLAPISDSELEAQVAAGADAAELVAQDNERAMRRRVLNIQRQGLNTKLSAAIKEEAGPTVAQHQKEREKAVQAARKALQNAHAAADALAAALGDWDQAARDAEFCGIQANNAAKEAGIPKPVEPVGIGSQEFAELDKRVYQVLRPQRVPGVQLGKQQIESGV</sequence>
<dbReference type="AlphaFoldDB" id="A0A368VB04"/>
<keyword evidence="4" id="KW-1185">Reference proteome</keyword>
<protein>
    <submittedName>
        <fullName evidence="2">Uncharacterized protein</fullName>
    </submittedName>
</protein>
<evidence type="ECO:0000313" key="2">
    <source>
        <dbReference type="EMBL" id="RCW37893.1"/>
    </source>
</evidence>
<dbReference type="Proteomes" id="UP000253065">
    <property type="component" value="Unassembled WGS sequence"/>
</dbReference>
<proteinExistence type="predicted"/>
<dbReference type="Proteomes" id="UP000252795">
    <property type="component" value="Unassembled WGS sequence"/>
</dbReference>
<name>A0A368VB04_MARNT</name>
<dbReference type="EMBL" id="QPJB01000001">
    <property type="protein sequence ID" value="RCW37893.1"/>
    <property type="molecule type" value="Genomic_DNA"/>
</dbReference>
<comment type="caution">
    <text evidence="2">The sequence shown here is derived from an EMBL/GenBank/DDBJ whole genome shotgun (WGS) entry which is preliminary data.</text>
</comment>
<reference evidence="2 3" key="1">
    <citation type="submission" date="2018-07" db="EMBL/GenBank/DDBJ databases">
        <title>Freshwater and sediment microbial communities from various areas in North America, analyzing microbe dynamics in response to fracking.</title>
        <authorList>
            <person name="Lamendella R."/>
        </authorList>
    </citation>
    <scope>NUCLEOTIDE SEQUENCE [LARGE SCALE GENOMIC DNA]</scope>
    <source>
        <strain evidence="2 3">114E</strain>
        <strain evidence="1 4">114E_o</strain>
    </source>
</reference>
<evidence type="ECO:0000313" key="1">
    <source>
        <dbReference type="EMBL" id="RBP77047.1"/>
    </source>
</evidence>
<evidence type="ECO:0000313" key="4">
    <source>
        <dbReference type="Proteomes" id="UP000253065"/>
    </source>
</evidence>